<sequence>MSSNIRIKKKCQLCNSEFIAKTTVTKFCGDTCAKIAYKARKRAEKIQKASKPQKVKVDPKEKVQDLQLKEFLSVKEAAILLGCSAKTIYRLIDNGQLKAVNLGQRLTRIKRTEVDYIFNQI</sequence>
<dbReference type="InterPro" id="IPR041657">
    <property type="entry name" value="HTH_17"/>
</dbReference>
<dbReference type="Proteomes" id="UP001597100">
    <property type="component" value="Unassembled WGS sequence"/>
</dbReference>
<comment type="caution">
    <text evidence="2">The sequence shown here is derived from an EMBL/GenBank/DDBJ whole genome shotgun (WGS) entry which is preliminary data.</text>
</comment>
<protein>
    <submittedName>
        <fullName evidence="2">Helix-turn-helix transcriptional regulator</fullName>
    </submittedName>
</protein>
<dbReference type="NCBIfam" id="TIGR01764">
    <property type="entry name" value="excise"/>
    <property type="match status" value="1"/>
</dbReference>
<dbReference type="EMBL" id="JBHTJP010000034">
    <property type="protein sequence ID" value="MFD0976807.1"/>
    <property type="molecule type" value="Genomic_DNA"/>
</dbReference>
<feature type="domain" description="Helix-turn-helix" evidence="1">
    <location>
        <begin position="71"/>
        <end position="115"/>
    </location>
</feature>
<keyword evidence="3" id="KW-1185">Reference proteome</keyword>
<proteinExistence type="predicted"/>
<accession>A0ABW3IFI3</accession>
<organism evidence="2 3">
    <name type="scientific">Salinimicrobium gaetbulicola</name>
    <dbReference type="NCBI Taxonomy" id="999702"/>
    <lineage>
        <taxon>Bacteria</taxon>
        <taxon>Pseudomonadati</taxon>
        <taxon>Bacteroidota</taxon>
        <taxon>Flavobacteriia</taxon>
        <taxon>Flavobacteriales</taxon>
        <taxon>Flavobacteriaceae</taxon>
        <taxon>Salinimicrobium</taxon>
    </lineage>
</organism>
<dbReference type="Pfam" id="PF12728">
    <property type="entry name" value="HTH_17"/>
    <property type="match status" value="1"/>
</dbReference>
<dbReference type="InterPro" id="IPR010093">
    <property type="entry name" value="SinI_DNA-bd"/>
</dbReference>
<gene>
    <name evidence="2" type="ORF">ACFQ1G_08395</name>
</gene>
<name>A0ABW3IFI3_9FLAO</name>
<evidence type="ECO:0000259" key="1">
    <source>
        <dbReference type="Pfam" id="PF12728"/>
    </source>
</evidence>
<evidence type="ECO:0000313" key="2">
    <source>
        <dbReference type="EMBL" id="MFD0976807.1"/>
    </source>
</evidence>
<reference evidence="3" key="1">
    <citation type="journal article" date="2019" name="Int. J. Syst. Evol. Microbiol.">
        <title>The Global Catalogue of Microorganisms (GCM) 10K type strain sequencing project: providing services to taxonomists for standard genome sequencing and annotation.</title>
        <authorList>
            <consortium name="The Broad Institute Genomics Platform"/>
            <consortium name="The Broad Institute Genome Sequencing Center for Infectious Disease"/>
            <person name="Wu L."/>
            <person name="Ma J."/>
        </authorList>
    </citation>
    <scope>NUCLEOTIDE SEQUENCE [LARGE SCALE GENOMIC DNA]</scope>
    <source>
        <strain evidence="3">CCUG 60898</strain>
    </source>
</reference>
<dbReference type="RefSeq" id="WP_380738540.1">
    <property type="nucleotide sequence ID" value="NZ_JBHTJP010000034.1"/>
</dbReference>
<evidence type="ECO:0000313" key="3">
    <source>
        <dbReference type="Proteomes" id="UP001597100"/>
    </source>
</evidence>